<evidence type="ECO:0000313" key="3">
    <source>
        <dbReference type="Proteomes" id="UP001597261"/>
    </source>
</evidence>
<dbReference type="PANTHER" id="PTHR12993">
    <property type="entry name" value="N-ACETYLGLUCOSAMINYL-PHOSPHATIDYLINOSITOL DE-N-ACETYLASE-RELATED"/>
    <property type="match status" value="1"/>
</dbReference>
<comment type="caution">
    <text evidence="2">The sequence shown here is derived from an EMBL/GenBank/DDBJ whole genome shotgun (WGS) entry which is preliminary data.</text>
</comment>
<protein>
    <submittedName>
        <fullName evidence="2">PIG-L deacetylase family protein</fullName>
        <ecNumber evidence="2">3.5.1.-</ecNumber>
    </submittedName>
</protein>
<dbReference type="PANTHER" id="PTHR12993:SF11">
    <property type="entry name" value="N-ACETYLGLUCOSAMINYL-PHOSPHATIDYLINOSITOL DE-N-ACETYLASE"/>
    <property type="match status" value="1"/>
</dbReference>
<sequence length="223" mass="24022">MAGMLPGLPDGVRRVMAVVAHPDDESFGLGALLDLLSGGGVPTTVLCFTHGEASTLHGRPGDLHTVRADELACAARELGVGRVELTDHPDGALVRLSLLGLAAEVTRLIDEQRPSHLLVFDTGGVSGHQDHQRATDAALLAARRSGVAVLGWTLPQQVAERLNAEFGTSFTGRDPAECRVVEPVPRERQRRAIACHASQSSDNPVLWRRLELLGEREYLRILE</sequence>
<dbReference type="InterPro" id="IPR024078">
    <property type="entry name" value="LmbE-like_dom_sf"/>
</dbReference>
<dbReference type="EMBL" id="JBHUDX010000091">
    <property type="protein sequence ID" value="MFD1662349.1"/>
    <property type="molecule type" value="Genomic_DNA"/>
</dbReference>
<keyword evidence="3" id="KW-1185">Reference proteome</keyword>
<keyword evidence="1" id="KW-0862">Zinc</keyword>
<dbReference type="Gene3D" id="3.40.50.10320">
    <property type="entry name" value="LmbE-like"/>
    <property type="match status" value="1"/>
</dbReference>
<dbReference type="RefSeq" id="WP_381089854.1">
    <property type="nucleotide sequence ID" value="NZ_JBHUDX010000091.1"/>
</dbReference>
<dbReference type="Pfam" id="PF02585">
    <property type="entry name" value="PIG-L"/>
    <property type="match status" value="1"/>
</dbReference>
<name>A0ABW4J0K3_9ACTN</name>
<reference evidence="3" key="1">
    <citation type="journal article" date="2019" name="Int. J. Syst. Evol. Microbiol.">
        <title>The Global Catalogue of Microorganisms (GCM) 10K type strain sequencing project: providing services to taxonomists for standard genome sequencing and annotation.</title>
        <authorList>
            <consortium name="The Broad Institute Genomics Platform"/>
            <consortium name="The Broad Institute Genome Sequencing Center for Infectious Disease"/>
            <person name="Wu L."/>
            <person name="Ma J."/>
        </authorList>
    </citation>
    <scope>NUCLEOTIDE SEQUENCE [LARGE SCALE GENOMIC DNA]</scope>
    <source>
        <strain evidence="3">CGMCC 1.12470</strain>
    </source>
</reference>
<dbReference type="SUPFAM" id="SSF102588">
    <property type="entry name" value="LmbE-like"/>
    <property type="match status" value="1"/>
</dbReference>
<dbReference type="InterPro" id="IPR003737">
    <property type="entry name" value="GlcNAc_PI_deacetylase-related"/>
</dbReference>
<evidence type="ECO:0000313" key="2">
    <source>
        <dbReference type="EMBL" id="MFD1662349.1"/>
    </source>
</evidence>
<keyword evidence="2" id="KW-0378">Hydrolase</keyword>
<organism evidence="2 3">
    <name type="scientific">Streptomyces caeni</name>
    <dbReference type="NCBI Taxonomy" id="2307231"/>
    <lineage>
        <taxon>Bacteria</taxon>
        <taxon>Bacillati</taxon>
        <taxon>Actinomycetota</taxon>
        <taxon>Actinomycetes</taxon>
        <taxon>Kitasatosporales</taxon>
        <taxon>Streptomycetaceae</taxon>
        <taxon>Streptomyces</taxon>
    </lineage>
</organism>
<dbReference type="Proteomes" id="UP001597261">
    <property type="component" value="Unassembled WGS sequence"/>
</dbReference>
<gene>
    <name evidence="2" type="ORF">ACFSL4_30200</name>
</gene>
<dbReference type="EC" id="3.5.1.-" evidence="2"/>
<evidence type="ECO:0000256" key="1">
    <source>
        <dbReference type="ARBA" id="ARBA00022833"/>
    </source>
</evidence>
<dbReference type="GO" id="GO:0016787">
    <property type="term" value="F:hydrolase activity"/>
    <property type="evidence" value="ECO:0007669"/>
    <property type="project" value="UniProtKB-KW"/>
</dbReference>
<proteinExistence type="predicted"/>
<accession>A0ABW4J0K3</accession>